<gene>
    <name evidence="12" type="ORF">OUZ56_004525</name>
</gene>
<dbReference type="EMBL" id="JAOYFB010000001">
    <property type="protein sequence ID" value="KAK4002718.1"/>
    <property type="molecule type" value="Genomic_DNA"/>
</dbReference>
<dbReference type="Pfam" id="PF09079">
    <property type="entry name" value="WHD_Cdc6"/>
    <property type="match status" value="1"/>
</dbReference>
<feature type="compositionally biased region" description="Polar residues" evidence="10">
    <location>
        <begin position="283"/>
        <end position="292"/>
    </location>
</feature>
<keyword evidence="13" id="KW-1185">Reference proteome</keyword>
<feature type="region of interest" description="Disordered" evidence="10">
    <location>
        <begin position="660"/>
        <end position="682"/>
    </location>
</feature>
<evidence type="ECO:0000256" key="4">
    <source>
        <dbReference type="ARBA" id="ARBA00022705"/>
    </source>
</evidence>
<dbReference type="InterPro" id="IPR015163">
    <property type="entry name" value="Cdc6_C"/>
</dbReference>
<keyword evidence="6" id="KW-0460">Magnesium</keyword>
<sequence>MDFEWIGDPISVNEAARQLTSKTRTFYKTCKYLGTEYNIGDHVLIANSEADDPESFRHCYVASLVYMYEMKSNKKDPFRAQVQWYSRVEQLSKNLRKDGVHPPLDDAWELVHEGQRYKGDVSIETIFDKCSVLICEENEVPRGVGKQKKLCTFFCRFALGPKNSRDLVSVKESLTKQLADMTAKTLVDSFSAINQSDKEPTTPRRISTRSRKMSENDNTDSSVHPELINTPRSSTRNRQPSRQLDNGKNESCIPSASINTPRSSRRNRQPLLLVDSEDDESSVHTGPINTPRSSKRIKQPPRCLDETLPSPLKNSTFSISSNKTKELCIVIQRCKVTPNKEISAVELDQASKVKARKKLDLETPVTPTKAVEQKTPKKPKRAGSVTPGSTQKKRLRLTPAISSRSGNLTEPTSPLGEIRRRLHVAAVPQTLPCREDEFDHIYNYVEGKLADGIGGCMYISGVPGTGKTATVSEVIRVLKESQTEGDLPDFKLIEVNGMKLTAPQQIYVQIWNQLTGSKVTADKAAKLLHAKFSTNGPRHRPTVLIVDELDLLWTRQQDVLYNIFEWPNRPKAQLTVLAIANTMDLPERLLMNRVSSRMGLTRLTFQPYKVKQLQTIISSRLENLVYFEPEAVEFIARKVSAASGDARRALDISRRAAELAEKGSHNISPTKSPSKRGAHPSKSTVTMQHVQAAIEEMFSSPKLLAIQACSLHEQLFLNALVQEFNRTGVEESVFDQVIRQHYTLCDLEGMSRPNVSELLSVCASLCSSRLILSEHGRNDIRQKLEKVVFGREKKPTAMRFFGLVLLILAQLSAGLGYSLQRANKAGCAFNLDISSPTFPPHLIDGNKKIVLPVIEGTDRIINLSEGQQVTVSCLGTGNSLLATGLQLNPATCMASSNLQLSDGTEFSYGQLGCLKQNEETLMEQGTCANGPGTFIRNGWEFGADFVPLFDMCHDEVLALNYYSIDTVYGRSANADDKTNERPSFSQDVYYPGLSVNTLYTQAEQTNTIAMIVGSQELAAQYIRPNTEYYLSRGHMAPDGDFIDAASQDASYYFMNTAPQFQTFNNGNWKYLEIGVRDVALARQLDLTIYTGTFSVMTLADINGVQQPIYLAFDANNNGLLPAPKYFWKLIHEPISNTATAVIGINSPYLDPVMPEDIISRLTSRFLN</sequence>
<name>A0ABQ9YQ19_9CRUS</name>
<evidence type="ECO:0000259" key="11">
    <source>
        <dbReference type="PROSITE" id="PS51038"/>
    </source>
</evidence>
<dbReference type="Pfam" id="PF22606">
    <property type="entry name" value="Cdc6-ORC-like_ATPase_lid"/>
    <property type="match status" value="1"/>
</dbReference>
<dbReference type="InterPro" id="IPR050311">
    <property type="entry name" value="ORC1/CDC6"/>
</dbReference>
<keyword evidence="9" id="KW-0067">ATP-binding</keyword>
<proteinExistence type="inferred from homology"/>
<keyword evidence="7 9" id="KW-0238">DNA-binding</keyword>
<dbReference type="PROSITE" id="PS51038">
    <property type="entry name" value="BAH"/>
    <property type="match status" value="1"/>
</dbReference>
<dbReference type="InterPro" id="IPR054425">
    <property type="entry name" value="Cdc6_ORC1-like_ATPase_lid"/>
</dbReference>
<dbReference type="InterPro" id="IPR044929">
    <property type="entry name" value="DNA/RNA_non-sp_Endonuclease_sf"/>
</dbReference>
<keyword evidence="4 9" id="KW-0235">DNA replication</keyword>
<dbReference type="Gene3D" id="3.40.50.300">
    <property type="entry name" value="P-loop containing nucleotide triphosphate hydrolases"/>
    <property type="match status" value="1"/>
</dbReference>
<comment type="subunit">
    <text evidence="9">ORC is composed of six subunits.</text>
</comment>
<dbReference type="InterPro" id="IPR044925">
    <property type="entry name" value="His-Me_finger_sf"/>
</dbReference>
<dbReference type="InterPro" id="IPR027417">
    <property type="entry name" value="P-loop_NTPase"/>
</dbReference>
<evidence type="ECO:0000313" key="13">
    <source>
        <dbReference type="Proteomes" id="UP001234178"/>
    </source>
</evidence>
<evidence type="ECO:0000256" key="8">
    <source>
        <dbReference type="ARBA" id="ARBA00023242"/>
    </source>
</evidence>
<dbReference type="Gene3D" id="2.30.30.490">
    <property type="match status" value="1"/>
</dbReference>
<dbReference type="Gene3D" id="1.10.8.60">
    <property type="match status" value="1"/>
</dbReference>
<evidence type="ECO:0000256" key="7">
    <source>
        <dbReference type="ARBA" id="ARBA00023125"/>
    </source>
</evidence>
<dbReference type="InterPro" id="IPR003593">
    <property type="entry name" value="AAA+_ATPase"/>
</dbReference>
<dbReference type="SUPFAM" id="SSF52540">
    <property type="entry name" value="P-loop containing nucleoside triphosphate hydrolases"/>
    <property type="match status" value="1"/>
</dbReference>
<dbReference type="SUPFAM" id="SSF54060">
    <property type="entry name" value="His-Me finger endonucleases"/>
    <property type="match status" value="1"/>
</dbReference>
<dbReference type="PANTHER" id="PTHR10763">
    <property type="entry name" value="CELL DIVISION CONTROL PROTEIN 6-RELATED"/>
    <property type="match status" value="1"/>
</dbReference>
<organism evidence="12 13">
    <name type="scientific">Daphnia magna</name>
    <dbReference type="NCBI Taxonomy" id="35525"/>
    <lineage>
        <taxon>Eukaryota</taxon>
        <taxon>Metazoa</taxon>
        <taxon>Ecdysozoa</taxon>
        <taxon>Arthropoda</taxon>
        <taxon>Crustacea</taxon>
        <taxon>Branchiopoda</taxon>
        <taxon>Diplostraca</taxon>
        <taxon>Cladocera</taxon>
        <taxon>Anomopoda</taxon>
        <taxon>Daphniidae</taxon>
        <taxon>Daphnia</taxon>
    </lineage>
</organism>
<dbReference type="CDD" id="cd00009">
    <property type="entry name" value="AAA"/>
    <property type="match status" value="1"/>
</dbReference>
<dbReference type="InterPro" id="IPR001604">
    <property type="entry name" value="Endo_G_ENPP1-like_dom"/>
</dbReference>
<evidence type="ECO:0000256" key="10">
    <source>
        <dbReference type="SAM" id="MobiDB-lite"/>
    </source>
</evidence>
<evidence type="ECO:0000256" key="9">
    <source>
        <dbReference type="RuleBase" id="RU365058"/>
    </source>
</evidence>
<reference evidence="12 13" key="1">
    <citation type="journal article" date="2023" name="Nucleic Acids Res.">
        <title>The hologenome of Daphnia magna reveals possible DNA methylation and microbiome-mediated evolution of the host genome.</title>
        <authorList>
            <person name="Chaturvedi A."/>
            <person name="Li X."/>
            <person name="Dhandapani V."/>
            <person name="Marshall H."/>
            <person name="Kissane S."/>
            <person name="Cuenca-Cambronero M."/>
            <person name="Asole G."/>
            <person name="Calvet F."/>
            <person name="Ruiz-Romero M."/>
            <person name="Marangio P."/>
            <person name="Guigo R."/>
            <person name="Rago D."/>
            <person name="Mirbahai L."/>
            <person name="Eastwood N."/>
            <person name="Colbourne J.K."/>
            <person name="Zhou J."/>
            <person name="Mallon E."/>
            <person name="Orsini L."/>
        </authorList>
    </citation>
    <scope>NUCLEOTIDE SEQUENCE [LARGE SCALE GENOMIC DNA]</scope>
    <source>
        <strain evidence="12">LRV0_1</strain>
    </source>
</reference>
<keyword evidence="8 9" id="KW-0539">Nucleus</keyword>
<evidence type="ECO:0000256" key="5">
    <source>
        <dbReference type="ARBA" id="ARBA00022723"/>
    </source>
</evidence>
<feature type="compositionally biased region" description="Polar residues" evidence="10">
    <location>
        <begin position="252"/>
        <end position="262"/>
    </location>
</feature>
<keyword evidence="5" id="KW-0479">Metal-binding</keyword>
<evidence type="ECO:0000256" key="6">
    <source>
        <dbReference type="ARBA" id="ARBA00022842"/>
    </source>
</evidence>
<evidence type="ECO:0000313" key="12">
    <source>
        <dbReference type="EMBL" id="KAK4002718.1"/>
    </source>
</evidence>
<dbReference type="SMART" id="SM00382">
    <property type="entry name" value="AAA"/>
    <property type="match status" value="1"/>
</dbReference>
<dbReference type="SMART" id="SM00892">
    <property type="entry name" value="Endonuclease_NS"/>
    <property type="match status" value="1"/>
</dbReference>
<dbReference type="Gene3D" id="3.40.570.10">
    <property type="entry name" value="Extracellular Endonuclease, subunit A"/>
    <property type="match status" value="1"/>
</dbReference>
<dbReference type="SMART" id="SM00439">
    <property type="entry name" value="BAH"/>
    <property type="match status" value="1"/>
</dbReference>
<feature type="domain" description="BAH" evidence="11">
    <location>
        <begin position="35"/>
        <end position="170"/>
    </location>
</feature>
<feature type="compositionally biased region" description="Polar residues" evidence="10">
    <location>
        <begin position="230"/>
        <end position="246"/>
    </location>
</feature>
<comment type="similarity">
    <text evidence="2 9">Belongs to the ORC1 family.</text>
</comment>
<dbReference type="InterPro" id="IPR043151">
    <property type="entry name" value="BAH_sf"/>
</dbReference>
<dbReference type="Pfam" id="PF00004">
    <property type="entry name" value="AAA"/>
    <property type="match status" value="1"/>
</dbReference>
<comment type="function">
    <text evidence="9">Component of the origin recognition complex (ORC) that binds origins of replication. DNA-binding is ATP-dependent, however specific DNA sequences that define origins of replication have not been identified so far. ORC is required to assemble the pre-replication complex necessary to initiate DNA replication.</text>
</comment>
<keyword evidence="9" id="KW-0547">Nucleotide-binding</keyword>
<dbReference type="InterPro" id="IPR001025">
    <property type="entry name" value="BAH_dom"/>
</dbReference>
<dbReference type="Proteomes" id="UP001234178">
    <property type="component" value="Unassembled WGS sequence"/>
</dbReference>
<dbReference type="Pfam" id="PF01426">
    <property type="entry name" value="BAH"/>
    <property type="match status" value="1"/>
</dbReference>
<dbReference type="CDD" id="cd08768">
    <property type="entry name" value="Cdc6_C"/>
    <property type="match status" value="1"/>
</dbReference>
<evidence type="ECO:0000256" key="1">
    <source>
        <dbReference type="ARBA" id="ARBA00004123"/>
    </source>
</evidence>
<dbReference type="InterPro" id="IPR003959">
    <property type="entry name" value="ATPase_AAA_core"/>
</dbReference>
<evidence type="ECO:0000256" key="2">
    <source>
        <dbReference type="ARBA" id="ARBA00008398"/>
    </source>
</evidence>
<comment type="subcellular location">
    <subcellularLocation>
        <location evidence="1 9">Nucleus</location>
    </subcellularLocation>
</comment>
<accession>A0ABQ9YQ19</accession>
<evidence type="ECO:0000256" key="3">
    <source>
        <dbReference type="ARBA" id="ARBA00019081"/>
    </source>
</evidence>
<dbReference type="Pfam" id="PF01223">
    <property type="entry name" value="Endonuclease_NS"/>
    <property type="match status" value="1"/>
</dbReference>
<comment type="caution">
    <text evidence="12">The sequence shown here is derived from an EMBL/GenBank/DDBJ whole genome shotgun (WGS) entry which is preliminary data.</text>
</comment>
<feature type="region of interest" description="Disordered" evidence="10">
    <location>
        <begin position="194"/>
        <end position="309"/>
    </location>
</feature>
<protein>
    <recommendedName>
        <fullName evidence="3 9">Origin recognition complex subunit 1</fullName>
    </recommendedName>
</protein>
<feature type="region of interest" description="Disordered" evidence="10">
    <location>
        <begin position="364"/>
        <end position="396"/>
    </location>
</feature>
<dbReference type="PANTHER" id="PTHR10763:SF23">
    <property type="entry name" value="ORIGIN RECOGNITION COMPLEX SUBUNIT 1"/>
    <property type="match status" value="1"/>
</dbReference>